<evidence type="ECO:0000256" key="10">
    <source>
        <dbReference type="ARBA" id="ARBA00023316"/>
    </source>
</evidence>
<dbReference type="EC" id="2.4.1.-" evidence="12"/>
<evidence type="ECO:0000256" key="6">
    <source>
        <dbReference type="ARBA" id="ARBA00022968"/>
    </source>
</evidence>
<reference evidence="14 15" key="1">
    <citation type="journal article" date="2013" name="Nat. Genet.">
        <title>The high-quality draft genome of peach (Prunus persica) identifies unique patterns of genetic diversity, domestication and genome evolution.</title>
        <authorList>
            <consortium name="International Peach Genome Initiative"/>
            <person name="Verde I."/>
            <person name="Abbott A.G."/>
            <person name="Scalabrin S."/>
            <person name="Jung S."/>
            <person name="Shu S."/>
            <person name="Marroni F."/>
            <person name="Zhebentyayeva T."/>
            <person name="Dettori M.T."/>
            <person name="Grimwood J."/>
            <person name="Cattonaro F."/>
            <person name="Zuccolo A."/>
            <person name="Rossini L."/>
            <person name="Jenkins J."/>
            <person name="Vendramin E."/>
            <person name="Meisel L.A."/>
            <person name="Decroocq V."/>
            <person name="Sosinski B."/>
            <person name="Prochnik S."/>
            <person name="Mitros T."/>
            <person name="Policriti A."/>
            <person name="Cipriani G."/>
            <person name="Dondini L."/>
            <person name="Ficklin S."/>
            <person name="Goodstein D.M."/>
            <person name="Xuan P."/>
            <person name="Del Fabbro C."/>
            <person name="Aramini V."/>
            <person name="Copetti D."/>
            <person name="Gonzalez S."/>
            <person name="Horner D.S."/>
            <person name="Falchi R."/>
            <person name="Lucas S."/>
            <person name="Mica E."/>
            <person name="Maldonado J."/>
            <person name="Lazzari B."/>
            <person name="Bielenberg D."/>
            <person name="Pirona R."/>
            <person name="Miculan M."/>
            <person name="Barakat A."/>
            <person name="Testolin R."/>
            <person name="Stella A."/>
            <person name="Tartarini S."/>
            <person name="Tonutti P."/>
            <person name="Arus P."/>
            <person name="Orellana A."/>
            <person name="Wells C."/>
            <person name="Main D."/>
            <person name="Vizzotto G."/>
            <person name="Silva H."/>
            <person name="Salamini F."/>
            <person name="Schmutz J."/>
            <person name="Morgante M."/>
            <person name="Rokhsar D.S."/>
        </authorList>
    </citation>
    <scope>NUCLEOTIDE SEQUENCE [LARGE SCALE GENOMIC DNA]</scope>
    <source>
        <strain evidence="15">cv. Nemared</strain>
    </source>
</reference>
<protein>
    <recommendedName>
        <fullName evidence="12">Hexosyltransferase</fullName>
        <ecNumber evidence="12">2.4.1.-</ecNumber>
    </recommendedName>
</protein>
<dbReference type="STRING" id="3760.A0A251P0G7"/>
<accession>A0A251P0G7</accession>
<keyword evidence="10" id="KW-0961">Cell wall biogenesis/degradation</keyword>
<evidence type="ECO:0000256" key="2">
    <source>
        <dbReference type="ARBA" id="ARBA00022676"/>
    </source>
</evidence>
<evidence type="ECO:0000256" key="3">
    <source>
        <dbReference type="ARBA" id="ARBA00022679"/>
    </source>
</evidence>
<keyword evidence="3" id="KW-0808">Transferase</keyword>
<dbReference type="EMBL" id="CM007656">
    <property type="protein sequence ID" value="ONI04530.1"/>
    <property type="molecule type" value="Genomic_DNA"/>
</dbReference>
<keyword evidence="2" id="KW-0328">Glycosyltransferase</keyword>
<dbReference type="Gramene" id="ONI04530">
    <property type="protein sequence ID" value="ONI04530"/>
    <property type="gene ID" value="PRUPE_6G326400"/>
</dbReference>
<comment type="subcellular location">
    <subcellularLocation>
        <location evidence="1">Golgi apparatus membrane</location>
        <topology evidence="1">Single-pass type II membrane protein</topology>
    </subcellularLocation>
</comment>
<dbReference type="OrthoDB" id="2014201at2759"/>
<keyword evidence="4 13" id="KW-0812">Transmembrane</keyword>
<name>A0A251P0G7_PRUPE</name>
<dbReference type="Gene3D" id="3.90.550.10">
    <property type="entry name" value="Spore Coat Polysaccharide Biosynthesis Protein SpsA, Chain A"/>
    <property type="match status" value="1"/>
</dbReference>
<evidence type="ECO:0000256" key="9">
    <source>
        <dbReference type="ARBA" id="ARBA00023211"/>
    </source>
</evidence>
<dbReference type="PANTHER" id="PTHR11183">
    <property type="entry name" value="GLYCOGENIN SUBFAMILY MEMBER"/>
    <property type="match status" value="1"/>
</dbReference>
<dbReference type="GO" id="GO:0000139">
    <property type="term" value="C:Golgi membrane"/>
    <property type="evidence" value="ECO:0007669"/>
    <property type="project" value="UniProtKB-SubCell"/>
</dbReference>
<dbReference type="InterPro" id="IPR050587">
    <property type="entry name" value="GNT1/Glycosyltrans_8"/>
</dbReference>
<dbReference type="SMR" id="A0A251P0G7"/>
<keyword evidence="8 13" id="KW-0472">Membrane</keyword>
<evidence type="ECO:0000256" key="8">
    <source>
        <dbReference type="ARBA" id="ARBA00023136"/>
    </source>
</evidence>
<proteinExistence type="inferred from homology"/>
<keyword evidence="9" id="KW-0464">Manganese</keyword>
<dbReference type="GO" id="GO:0071555">
    <property type="term" value="P:cell wall organization"/>
    <property type="evidence" value="ECO:0007669"/>
    <property type="project" value="UniProtKB-KW"/>
</dbReference>
<sequence>MASKFFSSFSSKHFILYLFILYLCLLILILSSFIPGKPSNLVITSRHQQVFKNEIKNVDWFIAISKVFKIKGRKIKVGLVNVDDYIHSQLHGLEDQVEIETVSVGFERVSKDRKWGDYFPEWIDEDKKWGSPKCPKIPIPKLEGYKDIDVVLAKVPCDKEGIRDVFRLQVNLVVANLVVGEGWMKPDAHRTVYVVFIGSCGPMVEIFRCDDLLMHRGDYWVYMPDIGRLKQKVLMPVGSCQLAPGYAETGREIWKKFMYNSSSWTPYIKRRLAYVTILHSSEAYVCGAIALAQSIRQTNSTKDLVLLADHSITPSSIQGLTAAGWKIKQIERIRSAFAQKGSYNEWNYSKLRLWQLTEYDKVIFIDADLLVLKNIDRFFMYPQLSAVSNNKMLFNSGLMVVEPSNCMFEYLMRKTFKIKPYNGGDQGFLNEIFTWWHRLPWRLNALKMFNRPSKEGNNEMPKDLYAIHYLGKKPWTCYRDYDCNWEANGRSVFASDSTHRRWWKVYDKMPEELKSYCGLTKKMDAELKERRDRASKFNLSDGHWKIEVKDPRQHHLNI</sequence>
<keyword evidence="7 13" id="KW-1133">Transmembrane helix</keyword>
<keyword evidence="5" id="KW-0479">Metal-binding</keyword>
<dbReference type="FunFam" id="3.90.550.10:FF:000018">
    <property type="entry name" value="Hexosyltransferase"/>
    <property type="match status" value="1"/>
</dbReference>
<dbReference type="GO" id="GO:0045492">
    <property type="term" value="P:xylan biosynthetic process"/>
    <property type="evidence" value="ECO:0000318"/>
    <property type="project" value="GO_Central"/>
</dbReference>
<feature type="transmembrane region" description="Helical" evidence="13">
    <location>
        <begin position="14"/>
        <end position="34"/>
    </location>
</feature>
<keyword evidence="6" id="KW-0735">Signal-anchor</keyword>
<evidence type="ECO:0000313" key="14">
    <source>
        <dbReference type="EMBL" id="ONI04530.1"/>
    </source>
</evidence>
<dbReference type="SUPFAM" id="SSF53448">
    <property type="entry name" value="Nucleotide-diphospho-sugar transferases"/>
    <property type="match status" value="1"/>
</dbReference>
<evidence type="ECO:0000256" key="4">
    <source>
        <dbReference type="ARBA" id="ARBA00022692"/>
    </source>
</evidence>
<dbReference type="InterPro" id="IPR029044">
    <property type="entry name" value="Nucleotide-diphossugar_trans"/>
</dbReference>
<evidence type="ECO:0000313" key="15">
    <source>
        <dbReference type="Proteomes" id="UP000006882"/>
    </source>
</evidence>
<evidence type="ECO:0000256" key="13">
    <source>
        <dbReference type="SAM" id="Phobius"/>
    </source>
</evidence>
<evidence type="ECO:0000256" key="7">
    <source>
        <dbReference type="ARBA" id="ARBA00022989"/>
    </source>
</evidence>
<dbReference type="InterPro" id="IPR002495">
    <property type="entry name" value="Glyco_trans_8"/>
</dbReference>
<evidence type="ECO:0000256" key="1">
    <source>
        <dbReference type="ARBA" id="ARBA00004323"/>
    </source>
</evidence>
<dbReference type="Proteomes" id="UP000006882">
    <property type="component" value="Chromosome G6"/>
</dbReference>
<dbReference type="eggNOG" id="KOG1950">
    <property type="taxonomic scope" value="Eukaryota"/>
</dbReference>
<evidence type="ECO:0000256" key="11">
    <source>
        <dbReference type="ARBA" id="ARBA00038162"/>
    </source>
</evidence>
<comment type="similarity">
    <text evidence="11">Belongs to the glycosyltransferase 8 family. Glycogenin subfamily.</text>
</comment>
<dbReference type="Pfam" id="PF01501">
    <property type="entry name" value="Glyco_transf_8"/>
    <property type="match status" value="1"/>
</dbReference>
<dbReference type="GO" id="GO:0046872">
    <property type="term" value="F:metal ion binding"/>
    <property type="evidence" value="ECO:0007669"/>
    <property type="project" value="UniProtKB-KW"/>
</dbReference>
<gene>
    <name evidence="14" type="ORF">PRUPE_6G326400</name>
</gene>
<evidence type="ECO:0000256" key="5">
    <source>
        <dbReference type="ARBA" id="ARBA00022723"/>
    </source>
</evidence>
<evidence type="ECO:0000256" key="12">
    <source>
        <dbReference type="RuleBase" id="RU362027"/>
    </source>
</evidence>
<dbReference type="GO" id="GO:0016757">
    <property type="term" value="F:glycosyltransferase activity"/>
    <property type="evidence" value="ECO:0000318"/>
    <property type="project" value="GO_Central"/>
</dbReference>
<keyword evidence="15" id="KW-1185">Reference proteome</keyword>
<dbReference type="AlphaFoldDB" id="A0A251P0G7"/>
<dbReference type="CDD" id="cd02537">
    <property type="entry name" value="GT8_Glycogenin"/>
    <property type="match status" value="1"/>
</dbReference>
<organism evidence="14 15">
    <name type="scientific">Prunus persica</name>
    <name type="common">Peach</name>
    <name type="synonym">Amygdalus persica</name>
    <dbReference type="NCBI Taxonomy" id="3760"/>
    <lineage>
        <taxon>Eukaryota</taxon>
        <taxon>Viridiplantae</taxon>
        <taxon>Streptophyta</taxon>
        <taxon>Embryophyta</taxon>
        <taxon>Tracheophyta</taxon>
        <taxon>Spermatophyta</taxon>
        <taxon>Magnoliopsida</taxon>
        <taxon>eudicotyledons</taxon>
        <taxon>Gunneridae</taxon>
        <taxon>Pentapetalae</taxon>
        <taxon>rosids</taxon>
        <taxon>fabids</taxon>
        <taxon>Rosales</taxon>
        <taxon>Rosaceae</taxon>
        <taxon>Amygdaloideae</taxon>
        <taxon>Amygdaleae</taxon>
        <taxon>Prunus</taxon>
    </lineage>
</organism>